<feature type="region of interest" description="Disordered" evidence="1">
    <location>
        <begin position="543"/>
        <end position="708"/>
    </location>
</feature>
<feature type="chain" id="PRO_5005189966" description="Right handed beta helix domain-containing protein" evidence="2">
    <location>
        <begin position="31"/>
        <end position="894"/>
    </location>
</feature>
<protein>
    <recommendedName>
        <fullName evidence="3">Right handed beta helix domain-containing protein</fullName>
    </recommendedName>
</protein>
<dbReference type="NCBIfam" id="NF041518">
    <property type="entry name" value="choice_anch_Q"/>
    <property type="match status" value="1"/>
</dbReference>
<dbReference type="PANTHER" id="PTHR11319">
    <property type="entry name" value="G PROTEIN-COUPLED RECEPTOR-RELATED"/>
    <property type="match status" value="1"/>
</dbReference>
<organism evidence="4 5">
    <name type="scientific">Vitrella brassicaformis (strain CCMP3155)</name>
    <dbReference type="NCBI Taxonomy" id="1169540"/>
    <lineage>
        <taxon>Eukaryota</taxon>
        <taxon>Sar</taxon>
        <taxon>Alveolata</taxon>
        <taxon>Colpodellida</taxon>
        <taxon>Vitrellaceae</taxon>
        <taxon>Vitrella</taxon>
    </lineage>
</organism>
<sequence length="894" mass="96484">MTSVTRFPSSFFLPALALGCLALLASLSLADKPPANLRELTFGHDKKADQKPPQEHNGKDKEQNQEEKPEEPKPEAPPKADDDSEANGGCFSAVETPQFEVAECSEADRQFTVSKPDDYKSGEDAIEGSLREQLDKVSKAEGKGLFCVCLDFAGDATIKALEKFELNVDDKEVILRTPGGSKAAVTVSAAEITDGAAFEITVTNNGVLTFGGFTVADKDGLEASALAVEGDGLFQTYGMRFTGNRAIRGGSISLIETGYLDYGSTFSNNEVTTVGAAIYAQSVDKMAMEGSTLTDNRAGGSGGGIYVFNTKYELVNTKFVKNIAGGKGGAMADFSSGTSQIGQPGYLKDVTVADNEGGGVYKFGGAKQLTVNSTTFSNNKANDGDGTGALVVEGGASQLTKALQVVLSTFAGNEGGAIKTIRTTASVIASTITNNEGPAVSAEAGEIVLESTINIDNIDNMDCAVNSSSTISMFGVNMFRANGNCEDNGFNNVVLGDKDKACLGDLSDMEGVSVQVVPLDTCSPAINAGDVIPLEELPLDVAGQVRGGSPDIGAVESDKEDDSPKQKRDDKGKGKPKQEPKEDDEKPEDEQPEEDEQPKENDDGEKKSPPKKRDDDKKPSDEGDEPECDVPKCGKPPVDDEDEEDELPSEEPDLRDPDDDEEDTGPKKTTTTTTKKPPKTTTTTTTKKPPTTTTTTTTTKAPPTEPPKKCAAYIGIEYGKKGTFKAKELFPALVGKTLVKCKITGGYFPTERRELTYGSYKHYKHGGHFLSRGYHKNNYYYSQPAAPAPSYKSLSVTCGGEYVSWDCADYKSTYVFVLTYHYYMGERLRQLTWGYGSHGYHYKKHRKHGYRNKHYYKKHHGWHYKPHYGGGYYYPPTPSYPTYSEDCHVTVACA</sequence>
<evidence type="ECO:0000256" key="2">
    <source>
        <dbReference type="SAM" id="SignalP"/>
    </source>
</evidence>
<feature type="compositionally biased region" description="Basic and acidic residues" evidence="1">
    <location>
        <begin position="42"/>
        <end position="81"/>
    </location>
</feature>
<dbReference type="AlphaFoldDB" id="A0A0G4GGQ7"/>
<feature type="compositionally biased region" description="Basic and acidic residues" evidence="1">
    <location>
        <begin position="598"/>
        <end position="621"/>
    </location>
</feature>
<accession>A0A0G4GGQ7</accession>
<keyword evidence="5" id="KW-1185">Reference proteome</keyword>
<dbReference type="STRING" id="1169540.A0A0G4GGQ7"/>
<dbReference type="VEuPathDB" id="CryptoDB:Vbra_22994"/>
<evidence type="ECO:0000313" key="4">
    <source>
        <dbReference type="EMBL" id="CEM28814.1"/>
    </source>
</evidence>
<feature type="compositionally biased region" description="Acidic residues" evidence="1">
    <location>
        <begin position="585"/>
        <end position="597"/>
    </location>
</feature>
<dbReference type="InParanoid" id="A0A0G4GGQ7"/>
<dbReference type="Pfam" id="PF13229">
    <property type="entry name" value="Beta_helix"/>
    <property type="match status" value="1"/>
</dbReference>
<dbReference type="PANTHER" id="PTHR11319:SF35">
    <property type="entry name" value="OUTER MEMBRANE PROTEIN PMPC-RELATED"/>
    <property type="match status" value="1"/>
</dbReference>
<proteinExistence type="predicted"/>
<dbReference type="InterPro" id="IPR039448">
    <property type="entry name" value="Beta_helix"/>
</dbReference>
<feature type="compositionally biased region" description="Low complexity" evidence="1">
    <location>
        <begin position="667"/>
        <end position="702"/>
    </location>
</feature>
<dbReference type="InterPro" id="IPR059226">
    <property type="entry name" value="Choice_anch_Q_dom"/>
</dbReference>
<dbReference type="InterPro" id="IPR011050">
    <property type="entry name" value="Pectin_lyase_fold/virulence"/>
</dbReference>
<feature type="compositionally biased region" description="Basic and acidic residues" evidence="1">
    <location>
        <begin position="562"/>
        <end position="584"/>
    </location>
</feature>
<dbReference type="PROSITE" id="PS51257">
    <property type="entry name" value="PROKAR_LIPOPROTEIN"/>
    <property type="match status" value="1"/>
</dbReference>
<feature type="region of interest" description="Disordered" evidence="1">
    <location>
        <begin position="42"/>
        <end position="90"/>
    </location>
</feature>
<evidence type="ECO:0000256" key="1">
    <source>
        <dbReference type="SAM" id="MobiDB-lite"/>
    </source>
</evidence>
<dbReference type="SUPFAM" id="SSF51126">
    <property type="entry name" value="Pectin lyase-like"/>
    <property type="match status" value="1"/>
</dbReference>
<keyword evidence="2" id="KW-0732">Signal</keyword>
<evidence type="ECO:0000313" key="5">
    <source>
        <dbReference type="Proteomes" id="UP000041254"/>
    </source>
</evidence>
<reference evidence="4 5" key="1">
    <citation type="submission" date="2014-11" db="EMBL/GenBank/DDBJ databases">
        <authorList>
            <person name="Zhu J."/>
            <person name="Qi W."/>
            <person name="Song R."/>
        </authorList>
    </citation>
    <scope>NUCLEOTIDE SEQUENCE [LARGE SCALE GENOMIC DNA]</scope>
</reference>
<evidence type="ECO:0000259" key="3">
    <source>
        <dbReference type="Pfam" id="PF13229"/>
    </source>
</evidence>
<feature type="signal peptide" evidence="2">
    <location>
        <begin position="1"/>
        <end position="30"/>
    </location>
</feature>
<dbReference type="Proteomes" id="UP000041254">
    <property type="component" value="Unassembled WGS sequence"/>
</dbReference>
<name>A0A0G4GGQ7_VITBC</name>
<feature type="compositionally biased region" description="Acidic residues" evidence="1">
    <location>
        <begin position="639"/>
        <end position="663"/>
    </location>
</feature>
<dbReference type="EMBL" id="CDMY01000660">
    <property type="protein sequence ID" value="CEM28814.1"/>
    <property type="molecule type" value="Genomic_DNA"/>
</dbReference>
<feature type="domain" description="Right handed beta helix" evidence="3">
    <location>
        <begin position="232"/>
        <end position="396"/>
    </location>
</feature>
<gene>
    <name evidence="4" type="ORF">Vbra_22994</name>
</gene>